<keyword evidence="6 12" id="KW-1133">Transmembrane helix</keyword>
<dbReference type="InterPro" id="IPR013106">
    <property type="entry name" value="Ig_V-set"/>
</dbReference>
<feature type="domain" description="Ig-like" evidence="13">
    <location>
        <begin position="308"/>
        <end position="391"/>
    </location>
</feature>
<dbReference type="SMART" id="SM00409">
    <property type="entry name" value="IG"/>
    <property type="match status" value="2"/>
</dbReference>
<keyword evidence="4 14" id="KW-0430">Lectin</keyword>
<dbReference type="InterPro" id="IPR003599">
    <property type="entry name" value="Ig_sub"/>
</dbReference>
<dbReference type="PANTHER" id="PTHR12035">
    <property type="entry name" value="SIALIC ACID BINDING IMMUNOGLOBULIN-LIKE LECTIN"/>
    <property type="match status" value="1"/>
</dbReference>
<dbReference type="Pfam" id="PF00047">
    <property type="entry name" value="ig"/>
    <property type="match status" value="1"/>
</dbReference>
<evidence type="ECO:0000256" key="2">
    <source>
        <dbReference type="ARBA" id="ARBA00022692"/>
    </source>
</evidence>
<dbReference type="FunFam" id="2.60.40.10:FF:000829">
    <property type="entry name" value="Sialic acid-binding Ig-like lectin 8"/>
    <property type="match status" value="1"/>
</dbReference>
<evidence type="ECO:0000256" key="3">
    <source>
        <dbReference type="ARBA" id="ARBA00022729"/>
    </source>
</evidence>
<dbReference type="InParanoid" id="L9L2I5"/>
<keyword evidence="8" id="KW-1015">Disulfide bond</keyword>
<evidence type="ECO:0000256" key="1">
    <source>
        <dbReference type="ARBA" id="ARBA00004479"/>
    </source>
</evidence>
<dbReference type="Gene3D" id="2.60.40.10">
    <property type="entry name" value="Immunoglobulins"/>
    <property type="match status" value="3"/>
</dbReference>
<evidence type="ECO:0000313" key="14">
    <source>
        <dbReference type="EMBL" id="ELW69163.1"/>
    </source>
</evidence>
<keyword evidence="5" id="KW-0130">Cell adhesion</keyword>
<keyword evidence="15" id="KW-1185">Reference proteome</keyword>
<keyword evidence="9" id="KW-0325">Glycoprotein</keyword>
<accession>L9L2I5</accession>
<dbReference type="SUPFAM" id="SSF48726">
    <property type="entry name" value="Immunoglobulin"/>
    <property type="match status" value="3"/>
</dbReference>
<evidence type="ECO:0000256" key="6">
    <source>
        <dbReference type="ARBA" id="ARBA00022989"/>
    </source>
</evidence>
<dbReference type="InterPro" id="IPR051036">
    <property type="entry name" value="SIGLEC"/>
</dbReference>
<evidence type="ECO:0000256" key="7">
    <source>
        <dbReference type="ARBA" id="ARBA00023136"/>
    </source>
</evidence>
<reference evidence="15" key="2">
    <citation type="journal article" date="2013" name="Nat. Commun.">
        <title>Genome of the Chinese tree shrew.</title>
        <authorList>
            <person name="Fan Y."/>
            <person name="Huang Z.Y."/>
            <person name="Cao C.C."/>
            <person name="Chen C.S."/>
            <person name="Chen Y.X."/>
            <person name="Fan D.D."/>
            <person name="He J."/>
            <person name="Hou H.L."/>
            <person name="Hu L."/>
            <person name="Hu X.T."/>
            <person name="Jiang X.T."/>
            <person name="Lai R."/>
            <person name="Lang Y.S."/>
            <person name="Liang B."/>
            <person name="Liao S.G."/>
            <person name="Mu D."/>
            <person name="Ma Y.Y."/>
            <person name="Niu Y.Y."/>
            <person name="Sun X.Q."/>
            <person name="Xia J.Q."/>
            <person name="Xiao J."/>
            <person name="Xiong Z.Q."/>
            <person name="Xu L."/>
            <person name="Yang L."/>
            <person name="Zhang Y."/>
            <person name="Zhao W."/>
            <person name="Zhao X.D."/>
            <person name="Zheng Y.T."/>
            <person name="Zhou J.M."/>
            <person name="Zhu Y.B."/>
            <person name="Zhang G.J."/>
            <person name="Wang J."/>
            <person name="Yao Y.G."/>
        </authorList>
    </citation>
    <scope>NUCLEOTIDE SEQUENCE [LARGE SCALE GENOMIC DNA]</scope>
</reference>
<dbReference type="PANTHER" id="PTHR12035:SF125">
    <property type="entry name" value="SIALIC ACID-BINDING IG-LIKE LECTIN 5"/>
    <property type="match status" value="1"/>
</dbReference>
<keyword evidence="10" id="KW-0393">Immunoglobulin domain</keyword>
<dbReference type="GO" id="GO:0030246">
    <property type="term" value="F:carbohydrate binding"/>
    <property type="evidence" value="ECO:0007669"/>
    <property type="project" value="UniProtKB-KW"/>
</dbReference>
<dbReference type="Proteomes" id="UP000011518">
    <property type="component" value="Unassembled WGS sequence"/>
</dbReference>
<name>L9L2I5_TUPCH</name>
<keyword evidence="7 12" id="KW-0472">Membrane</keyword>
<proteinExistence type="inferred from homology"/>
<evidence type="ECO:0000256" key="4">
    <source>
        <dbReference type="ARBA" id="ARBA00022734"/>
    </source>
</evidence>
<feature type="domain" description="Ig-like" evidence="13">
    <location>
        <begin position="32"/>
        <end position="172"/>
    </location>
</feature>
<organism evidence="14 15">
    <name type="scientific">Tupaia chinensis</name>
    <name type="common">Chinese tree shrew</name>
    <name type="synonym">Tupaia belangeri chinensis</name>
    <dbReference type="NCBI Taxonomy" id="246437"/>
    <lineage>
        <taxon>Eukaryota</taxon>
        <taxon>Metazoa</taxon>
        <taxon>Chordata</taxon>
        <taxon>Craniata</taxon>
        <taxon>Vertebrata</taxon>
        <taxon>Euteleostomi</taxon>
        <taxon>Mammalia</taxon>
        <taxon>Eutheria</taxon>
        <taxon>Euarchontoglires</taxon>
        <taxon>Scandentia</taxon>
        <taxon>Tupaiidae</taxon>
        <taxon>Tupaia</taxon>
    </lineage>
</organism>
<gene>
    <name evidence="14" type="ORF">TREES_T100006332</name>
</gene>
<dbReference type="GO" id="GO:0007155">
    <property type="term" value="P:cell adhesion"/>
    <property type="evidence" value="ECO:0007669"/>
    <property type="project" value="UniProtKB-KW"/>
</dbReference>
<dbReference type="EMBL" id="KB320545">
    <property type="protein sequence ID" value="ELW69163.1"/>
    <property type="molecule type" value="Genomic_DNA"/>
</dbReference>
<dbReference type="AlphaFoldDB" id="L9L2I5"/>
<dbReference type="GO" id="GO:0033691">
    <property type="term" value="F:sialic acid binding"/>
    <property type="evidence" value="ECO:0007669"/>
    <property type="project" value="TreeGrafter"/>
</dbReference>
<evidence type="ECO:0000256" key="11">
    <source>
        <dbReference type="ARBA" id="ARBA00038361"/>
    </source>
</evidence>
<evidence type="ECO:0000256" key="12">
    <source>
        <dbReference type="SAM" id="Phobius"/>
    </source>
</evidence>
<dbReference type="InterPro" id="IPR013783">
    <property type="entry name" value="Ig-like_fold"/>
</dbReference>
<evidence type="ECO:0000256" key="5">
    <source>
        <dbReference type="ARBA" id="ARBA00022889"/>
    </source>
</evidence>
<evidence type="ECO:0000313" key="15">
    <source>
        <dbReference type="Proteomes" id="UP000011518"/>
    </source>
</evidence>
<keyword evidence="3" id="KW-0732">Signal</keyword>
<feature type="transmembrane region" description="Helical" evidence="12">
    <location>
        <begin position="511"/>
        <end position="536"/>
    </location>
</feature>
<evidence type="ECO:0000256" key="8">
    <source>
        <dbReference type="ARBA" id="ARBA00023157"/>
    </source>
</evidence>
<dbReference type="InterPro" id="IPR013151">
    <property type="entry name" value="Immunoglobulin_dom"/>
</dbReference>
<dbReference type="PROSITE" id="PS50835">
    <property type="entry name" value="IG_LIKE"/>
    <property type="match status" value="2"/>
</dbReference>
<evidence type="ECO:0000259" key="13">
    <source>
        <dbReference type="PROSITE" id="PS50835"/>
    </source>
</evidence>
<evidence type="ECO:0000256" key="9">
    <source>
        <dbReference type="ARBA" id="ARBA00023180"/>
    </source>
</evidence>
<feature type="transmembrane region" description="Helical" evidence="12">
    <location>
        <begin position="404"/>
        <end position="425"/>
    </location>
</feature>
<protein>
    <submittedName>
        <fullName evidence="14">Sialic acid-binding Ig-like lectin 12</fullName>
    </submittedName>
</protein>
<dbReference type="GO" id="GO:0005886">
    <property type="term" value="C:plasma membrane"/>
    <property type="evidence" value="ECO:0007669"/>
    <property type="project" value="TreeGrafter"/>
</dbReference>
<keyword evidence="2 12" id="KW-0812">Transmembrane</keyword>
<sequence length="672" mass="73190">MSMLGYELVCYEAQGPPLETEMWPLLLLLLLPLLREESAWRLGWVDLLFSWSLAHGGTLKLRVPETVTVPEGLCILVSCSFYYDRRANSYYPLPYGYWFREGADTIWDTPVATNDQTRAVQKDTQGRFHLLGDPENYNCSLNISDARREDSGSYIFHVERGSAKWTSTNKFVLHVMGSLAQDDRFWLDVPESVTVQEGLCVTVPCSFSSSWGISSNLLPAYGYWFRAGADINRDTPVATNNQNRAVQKDTQGRFQVLGDPTVLNCSLSIRDARKSDSGSYVFRVERGYTKWTSTNKFFLHVTALTLTPDIHIPATLESSRPSNLTCSVPWACEQGTPPTFSWPSAAPTSLGPTTTHSSVLTLTPRPQDHGTNLTCQVRLPGAGVTTERTLWLSMSWTSGPMAEVLLVALGEAAVKVLLLCLLLIFLRVKSHRKEVCVGPAKPAVDVEIAQSSGLTLTPVPQDLGTKGTCQVKLPGAGVTRTQLCSSVNPASASPDIWVPTGDQGTSRGTGVALGAVGGAGVTALLAVGLCLIFFIVKTHRKKAAGRAVGVSDSHPADGPACLGHQQEYKLHGLSEPPSSSEASPTLDMEQELHYASLSFHGMTPQEGTSTEYSEIRTQQTDRQTSAHLSHLIAKAQGFQQALLATPPQVLTYAWSSSCIHTQTSNWGMDRAL</sequence>
<dbReference type="Pfam" id="PF07686">
    <property type="entry name" value="V-set"/>
    <property type="match status" value="2"/>
</dbReference>
<dbReference type="STRING" id="246437.L9L2I5"/>
<reference evidence="15" key="1">
    <citation type="submission" date="2012-07" db="EMBL/GenBank/DDBJ databases">
        <title>Genome of the Chinese tree shrew, a rising model animal genetically related to primates.</title>
        <authorList>
            <person name="Zhang G."/>
            <person name="Fan Y."/>
            <person name="Yao Y."/>
            <person name="Huang Z."/>
        </authorList>
    </citation>
    <scope>NUCLEOTIDE SEQUENCE [LARGE SCALE GENOMIC DNA]</scope>
</reference>
<evidence type="ECO:0000256" key="10">
    <source>
        <dbReference type="ARBA" id="ARBA00023319"/>
    </source>
</evidence>
<dbReference type="InterPro" id="IPR036179">
    <property type="entry name" value="Ig-like_dom_sf"/>
</dbReference>
<comment type="similarity">
    <text evidence="11">Belongs to the immunoglobulin superfamily. SIGLEC (sialic acid binding Ig-like lectin) family.</text>
</comment>
<dbReference type="FunCoup" id="L9L2I5">
    <property type="interactions" value="426"/>
</dbReference>
<dbReference type="InterPro" id="IPR007110">
    <property type="entry name" value="Ig-like_dom"/>
</dbReference>
<comment type="subcellular location">
    <subcellularLocation>
        <location evidence="1">Membrane</location>
        <topology evidence="1">Single-pass type I membrane protein</topology>
    </subcellularLocation>
</comment>